<dbReference type="EMBL" id="CAJSLV010000081">
    <property type="protein sequence ID" value="CAG6397196.1"/>
    <property type="molecule type" value="Genomic_DNA"/>
</dbReference>
<dbReference type="AlphaFoldDB" id="A0A9W4GTM3"/>
<keyword evidence="1" id="KW-0472">Membrane</keyword>
<gene>
    <name evidence="2" type="ORF">SCOCK_50245</name>
</gene>
<evidence type="ECO:0000313" key="2">
    <source>
        <dbReference type="EMBL" id="CAG6397196.1"/>
    </source>
</evidence>
<sequence length="94" mass="9949">MGTTVATLAAGALAVWADWRAAFAKTAVGTAVFLVLLRGVLLPAGDGARRDVRSAFTAWPLWTSCLGFLEGAILLDGTREWPRRGPLLVGTVRP</sequence>
<reference evidence="2" key="1">
    <citation type="submission" date="2021-05" db="EMBL/GenBank/DDBJ databases">
        <authorList>
            <person name="Arsene-Ploetze F."/>
        </authorList>
    </citation>
    <scope>NUCLEOTIDE SEQUENCE</scope>
    <source>
        <strain evidence="2">DSM 42138</strain>
    </source>
</reference>
<proteinExistence type="predicted"/>
<name>A0A9W4GTM3_9ACTN</name>
<protein>
    <submittedName>
        <fullName evidence="2">Iron-regulated membrane protein FtpC in pyochelin gene cluster</fullName>
    </submittedName>
</protein>
<organism evidence="2 3">
    <name type="scientific">Actinacidiphila cocklensis</name>
    <dbReference type="NCBI Taxonomy" id="887465"/>
    <lineage>
        <taxon>Bacteria</taxon>
        <taxon>Bacillati</taxon>
        <taxon>Actinomycetota</taxon>
        <taxon>Actinomycetes</taxon>
        <taxon>Kitasatosporales</taxon>
        <taxon>Streptomycetaceae</taxon>
        <taxon>Actinacidiphila</taxon>
    </lineage>
</organism>
<dbReference type="Proteomes" id="UP001152519">
    <property type="component" value="Unassembled WGS sequence"/>
</dbReference>
<keyword evidence="1" id="KW-0812">Transmembrane</keyword>
<comment type="caution">
    <text evidence="2">The sequence shown here is derived from an EMBL/GenBank/DDBJ whole genome shotgun (WGS) entry which is preliminary data.</text>
</comment>
<accession>A0A9W4GTM3</accession>
<feature type="transmembrane region" description="Helical" evidence="1">
    <location>
        <begin position="27"/>
        <end position="44"/>
    </location>
</feature>
<keyword evidence="1" id="KW-1133">Transmembrane helix</keyword>
<evidence type="ECO:0000256" key="1">
    <source>
        <dbReference type="SAM" id="Phobius"/>
    </source>
</evidence>
<evidence type="ECO:0000313" key="3">
    <source>
        <dbReference type="Proteomes" id="UP001152519"/>
    </source>
</evidence>
<keyword evidence="3" id="KW-1185">Reference proteome</keyword>